<dbReference type="PANTHER" id="PTHR18901">
    <property type="entry name" value="2-DEOXYGLUCOSE-6-PHOSPHATE PHOSPHATASE 2"/>
    <property type="match status" value="1"/>
</dbReference>
<reference evidence="1 2" key="1">
    <citation type="submission" date="2019-04" db="EMBL/GenBank/DDBJ databases">
        <title>Microbes associate with the intestines of laboratory mice.</title>
        <authorList>
            <person name="Navarre W."/>
            <person name="Wong E."/>
            <person name="Huang K.C."/>
            <person name="Tropini C."/>
            <person name="Ng K."/>
            <person name="Yu B."/>
        </authorList>
    </citation>
    <scope>NUCLEOTIDE SEQUENCE [LARGE SCALE GENOMIC DNA]</scope>
    <source>
        <strain evidence="1 2">NM80_B27</strain>
    </source>
</reference>
<dbReference type="CDD" id="cd07505">
    <property type="entry name" value="HAD_BPGM-like"/>
    <property type="match status" value="1"/>
</dbReference>
<dbReference type="RefSeq" id="WP_136435555.1">
    <property type="nucleotide sequence ID" value="NZ_SSTJ01000016.1"/>
</dbReference>
<organism evidence="1 2">
    <name type="scientific">Adlercreutzia caecimuris</name>
    <dbReference type="NCBI Taxonomy" id="671266"/>
    <lineage>
        <taxon>Bacteria</taxon>
        <taxon>Bacillati</taxon>
        <taxon>Actinomycetota</taxon>
        <taxon>Coriobacteriia</taxon>
        <taxon>Eggerthellales</taxon>
        <taxon>Eggerthellaceae</taxon>
        <taxon>Adlercreutzia</taxon>
    </lineage>
</organism>
<dbReference type="EMBL" id="SSTJ01000016">
    <property type="protein sequence ID" value="THG36444.1"/>
    <property type="molecule type" value="Genomic_DNA"/>
</dbReference>
<dbReference type="SFLD" id="SFLDS00003">
    <property type="entry name" value="Haloacid_Dehalogenase"/>
    <property type="match status" value="1"/>
</dbReference>
<dbReference type="Gene3D" id="1.10.150.240">
    <property type="entry name" value="Putative phosphatase, domain 2"/>
    <property type="match status" value="1"/>
</dbReference>
<dbReference type="InterPro" id="IPR036412">
    <property type="entry name" value="HAD-like_sf"/>
</dbReference>
<dbReference type="SFLD" id="SFLDG01129">
    <property type="entry name" value="C1.5:_HAD__Beta-PGM__Phosphata"/>
    <property type="match status" value="1"/>
</dbReference>
<dbReference type="Gene3D" id="3.40.50.1000">
    <property type="entry name" value="HAD superfamily/HAD-like"/>
    <property type="match status" value="1"/>
</dbReference>
<sequence>MSGIGVIFDCDGTLVDSMGAWHDVDRTLAAEAGITLTKEDADAITTMSLPEASAYLHEQCGLGASSEDVLAMIFERMRAFYANEVEARPGALAFVQGLYARSVPMAVASSTPADMLAICVERCGFAPYMKAVVSVDDLHTSKREPAVYDHARSFLGTDRAHTWGFEDAAYALDTLRAAGFRTGAIYDNDVSGTREALLARADFLIASWEDLNPDEFLEKVALG</sequence>
<accession>A0A4S4G0H7</accession>
<dbReference type="SUPFAM" id="SSF56784">
    <property type="entry name" value="HAD-like"/>
    <property type="match status" value="1"/>
</dbReference>
<evidence type="ECO:0000313" key="2">
    <source>
        <dbReference type="Proteomes" id="UP000308978"/>
    </source>
</evidence>
<dbReference type="InterPro" id="IPR023198">
    <property type="entry name" value="PGP-like_dom2"/>
</dbReference>
<dbReference type="AlphaFoldDB" id="A0A4S4G0H7"/>
<dbReference type="PANTHER" id="PTHR18901:SF38">
    <property type="entry name" value="PSEUDOURIDINE-5'-PHOSPHATASE"/>
    <property type="match status" value="1"/>
</dbReference>
<dbReference type="InterPro" id="IPR041492">
    <property type="entry name" value="HAD_2"/>
</dbReference>
<protein>
    <submittedName>
        <fullName evidence="1">HAD family phosphatase</fullName>
    </submittedName>
</protein>
<comment type="caution">
    <text evidence="1">The sequence shown here is derived from an EMBL/GenBank/DDBJ whole genome shotgun (WGS) entry which is preliminary data.</text>
</comment>
<name>A0A4S4G0H7_9ACTN</name>
<dbReference type="Pfam" id="PF13419">
    <property type="entry name" value="HAD_2"/>
    <property type="match status" value="1"/>
</dbReference>
<gene>
    <name evidence="1" type="ORF">E5986_09940</name>
</gene>
<proteinExistence type="predicted"/>
<evidence type="ECO:0000313" key="1">
    <source>
        <dbReference type="EMBL" id="THG36444.1"/>
    </source>
</evidence>
<dbReference type="InterPro" id="IPR023214">
    <property type="entry name" value="HAD_sf"/>
</dbReference>
<dbReference type="Proteomes" id="UP000308978">
    <property type="component" value="Unassembled WGS sequence"/>
</dbReference>